<organism evidence="8 9">
    <name type="scientific">Lentzea flaviverrucosa</name>
    <dbReference type="NCBI Taxonomy" id="200379"/>
    <lineage>
        <taxon>Bacteria</taxon>
        <taxon>Bacillati</taxon>
        <taxon>Actinomycetota</taxon>
        <taxon>Actinomycetes</taxon>
        <taxon>Pseudonocardiales</taxon>
        <taxon>Pseudonocardiaceae</taxon>
        <taxon>Lentzea</taxon>
    </lineage>
</organism>
<evidence type="ECO:0000313" key="8">
    <source>
        <dbReference type="EMBL" id="SER85497.1"/>
    </source>
</evidence>
<dbReference type="PANTHER" id="PTHR35007">
    <property type="entry name" value="INTEGRAL MEMBRANE PROTEIN-RELATED"/>
    <property type="match status" value="1"/>
</dbReference>
<dbReference type="RefSeq" id="WP_090066882.1">
    <property type="nucleotide sequence ID" value="NZ_FOFT01000007.1"/>
</dbReference>
<keyword evidence="9" id="KW-1185">Reference proteome</keyword>
<evidence type="ECO:0000256" key="6">
    <source>
        <dbReference type="SAM" id="Phobius"/>
    </source>
</evidence>
<dbReference type="PANTHER" id="PTHR35007:SF1">
    <property type="entry name" value="PILUS ASSEMBLY PROTEIN"/>
    <property type="match status" value="1"/>
</dbReference>
<dbReference type="EMBL" id="FOFT01000007">
    <property type="protein sequence ID" value="SER85497.1"/>
    <property type="molecule type" value="Genomic_DNA"/>
</dbReference>
<dbReference type="Pfam" id="PF00482">
    <property type="entry name" value="T2SSF"/>
    <property type="match status" value="1"/>
</dbReference>
<feature type="domain" description="Type II secretion system protein GspF" evidence="7">
    <location>
        <begin position="161"/>
        <end position="288"/>
    </location>
</feature>
<keyword evidence="5 6" id="KW-0472">Membrane</keyword>
<sequence>MISMALWGAGIGIGLWMLAAYVFPPRPSLRALVDQLQAEPSPAPILTTSSNGWASAFGKPFVNALSSLGLPSKALRGDLAVVGKAVDDHLAEKAALAVTGSLLPPLMQLVLLVADAGIGWQFPFLASVSLAVGGFFLPDVHVRREAEQRRSTFRHALSAYLNLIRVLLAGGAGVDGALNVAVGVGKGWSFEQLRRALVTAKLTRSTPWAALRQLGTELGVRPLTELAASVSLAGTEGARVRASLAAKAGALRTRELALTEAEAQAATERMSLPVVVLCAGFLIFIGFPAVLNVLEGL</sequence>
<name>A0A1H9SKL6_9PSEU</name>
<evidence type="ECO:0000313" key="9">
    <source>
        <dbReference type="Proteomes" id="UP000199028"/>
    </source>
</evidence>
<keyword evidence="2" id="KW-1003">Cell membrane</keyword>
<keyword evidence="3 6" id="KW-0812">Transmembrane</keyword>
<gene>
    <name evidence="8" type="ORF">SAMN05216195_107107</name>
</gene>
<protein>
    <submittedName>
        <fullName evidence="8">Type II secretion system (T2SS), protein F</fullName>
    </submittedName>
</protein>
<evidence type="ECO:0000259" key="7">
    <source>
        <dbReference type="Pfam" id="PF00482"/>
    </source>
</evidence>
<dbReference type="AlphaFoldDB" id="A0A1H9SKL6"/>
<dbReference type="GO" id="GO:0005886">
    <property type="term" value="C:plasma membrane"/>
    <property type="evidence" value="ECO:0007669"/>
    <property type="project" value="UniProtKB-SubCell"/>
</dbReference>
<reference evidence="9" key="1">
    <citation type="submission" date="2016-10" db="EMBL/GenBank/DDBJ databases">
        <authorList>
            <person name="Varghese N."/>
            <person name="Submissions S."/>
        </authorList>
    </citation>
    <scope>NUCLEOTIDE SEQUENCE [LARGE SCALE GENOMIC DNA]</scope>
    <source>
        <strain evidence="9">CGMCC 4.578</strain>
    </source>
</reference>
<dbReference type="OrthoDB" id="5243064at2"/>
<evidence type="ECO:0000256" key="5">
    <source>
        <dbReference type="ARBA" id="ARBA00023136"/>
    </source>
</evidence>
<proteinExistence type="predicted"/>
<feature type="transmembrane region" description="Helical" evidence="6">
    <location>
        <begin position="274"/>
        <end position="294"/>
    </location>
</feature>
<dbReference type="Proteomes" id="UP000199028">
    <property type="component" value="Unassembled WGS sequence"/>
</dbReference>
<keyword evidence="4 6" id="KW-1133">Transmembrane helix</keyword>
<feature type="transmembrane region" description="Helical" evidence="6">
    <location>
        <begin position="120"/>
        <end position="140"/>
    </location>
</feature>
<evidence type="ECO:0000256" key="2">
    <source>
        <dbReference type="ARBA" id="ARBA00022475"/>
    </source>
</evidence>
<dbReference type="InterPro" id="IPR018076">
    <property type="entry name" value="T2SS_GspF_dom"/>
</dbReference>
<evidence type="ECO:0000256" key="4">
    <source>
        <dbReference type="ARBA" id="ARBA00022989"/>
    </source>
</evidence>
<evidence type="ECO:0000256" key="3">
    <source>
        <dbReference type="ARBA" id="ARBA00022692"/>
    </source>
</evidence>
<feature type="transmembrane region" description="Helical" evidence="6">
    <location>
        <begin position="6"/>
        <end position="23"/>
    </location>
</feature>
<evidence type="ECO:0000256" key="1">
    <source>
        <dbReference type="ARBA" id="ARBA00004651"/>
    </source>
</evidence>
<accession>A0A1H9SKL6</accession>
<comment type="subcellular location">
    <subcellularLocation>
        <location evidence="1">Cell membrane</location>
        <topology evidence="1">Multi-pass membrane protein</topology>
    </subcellularLocation>
</comment>